<dbReference type="Proteomes" id="UP000030747">
    <property type="component" value="Unassembled WGS sequence"/>
</dbReference>
<dbReference type="GeneID" id="25256616"/>
<keyword evidence="1" id="KW-0812">Transmembrane</keyword>
<dbReference type="InterPro" id="IPR015915">
    <property type="entry name" value="Kelch-typ_b-propeller"/>
</dbReference>
<keyword evidence="1" id="KW-0472">Membrane</keyword>
<evidence type="ECO:0000313" key="3">
    <source>
        <dbReference type="Proteomes" id="UP000030747"/>
    </source>
</evidence>
<dbReference type="Gene3D" id="2.120.10.80">
    <property type="entry name" value="Kelch-type beta propeller"/>
    <property type="match status" value="1"/>
</dbReference>
<protein>
    <submittedName>
        <fullName evidence="2">Uncharacterized protein</fullName>
    </submittedName>
</protein>
<name>U6KMX4_EIMTE</name>
<reference evidence="2" key="2">
    <citation type="submission" date="2013-10" db="EMBL/GenBank/DDBJ databases">
        <authorList>
            <person name="Aslett M."/>
        </authorList>
    </citation>
    <scope>NUCLEOTIDE SEQUENCE [LARGE SCALE GENOMIC DNA]</scope>
    <source>
        <strain evidence="2">Houghton</strain>
    </source>
</reference>
<accession>U6KMX4</accession>
<dbReference type="AlphaFoldDB" id="U6KMX4"/>
<feature type="transmembrane region" description="Helical" evidence="1">
    <location>
        <begin position="20"/>
        <end position="42"/>
    </location>
</feature>
<sequence length="48" mass="5189">MDDLEWIQPEVEGPPPQPRGFHAAAVCGDCMLIFGGVTDAAFTEGKKR</sequence>
<keyword evidence="1" id="KW-1133">Transmembrane helix</keyword>
<proteinExistence type="predicted"/>
<dbReference type="OrthoDB" id="354658at2759"/>
<gene>
    <name evidence="2" type="ORF">ETH_00037875</name>
</gene>
<dbReference type="SUPFAM" id="SSF117281">
    <property type="entry name" value="Kelch motif"/>
    <property type="match status" value="1"/>
</dbReference>
<dbReference type="VEuPathDB" id="ToxoDB:ETH_00037875"/>
<evidence type="ECO:0000313" key="2">
    <source>
        <dbReference type="EMBL" id="CDJ39422.1"/>
    </source>
</evidence>
<keyword evidence="3" id="KW-1185">Reference proteome</keyword>
<reference evidence="2" key="1">
    <citation type="submission" date="2013-10" db="EMBL/GenBank/DDBJ databases">
        <title>Genomic analysis of the causative agents of coccidiosis in chickens.</title>
        <authorList>
            <person name="Reid A.J."/>
            <person name="Blake D."/>
            <person name="Billington K."/>
            <person name="Browne H."/>
            <person name="Dunn M."/>
            <person name="Hung S."/>
            <person name="Kawahara F."/>
            <person name="Miranda-Saavedra D."/>
            <person name="Mourier T."/>
            <person name="Nagra H."/>
            <person name="Otto T.D."/>
            <person name="Rawlings N."/>
            <person name="Sanchez A."/>
            <person name="Sanders M."/>
            <person name="Subramaniam C."/>
            <person name="Tay Y."/>
            <person name="Dear P."/>
            <person name="Doerig C."/>
            <person name="Gruber A."/>
            <person name="Parkinson J."/>
            <person name="Shirley M."/>
            <person name="Wan K.L."/>
            <person name="Berriman M."/>
            <person name="Tomley F."/>
            <person name="Pain A."/>
        </authorList>
    </citation>
    <scope>NUCLEOTIDE SEQUENCE [LARGE SCALE GENOMIC DNA]</scope>
    <source>
        <strain evidence="2">Houghton</strain>
    </source>
</reference>
<dbReference type="VEuPathDB" id="ToxoDB:ETH2_0843300"/>
<evidence type="ECO:0000256" key="1">
    <source>
        <dbReference type="SAM" id="Phobius"/>
    </source>
</evidence>
<dbReference type="EMBL" id="HG674382">
    <property type="protein sequence ID" value="CDJ39422.1"/>
    <property type="molecule type" value="Genomic_DNA"/>
</dbReference>
<organism evidence="2 3">
    <name type="scientific">Eimeria tenella</name>
    <name type="common">Coccidian parasite</name>
    <dbReference type="NCBI Taxonomy" id="5802"/>
    <lineage>
        <taxon>Eukaryota</taxon>
        <taxon>Sar</taxon>
        <taxon>Alveolata</taxon>
        <taxon>Apicomplexa</taxon>
        <taxon>Conoidasida</taxon>
        <taxon>Coccidia</taxon>
        <taxon>Eucoccidiorida</taxon>
        <taxon>Eimeriorina</taxon>
        <taxon>Eimeriidae</taxon>
        <taxon>Eimeria</taxon>
    </lineage>
</organism>
<dbReference type="RefSeq" id="XP_013230177.1">
    <property type="nucleotide sequence ID" value="XM_013374723.1"/>
</dbReference>